<protein>
    <recommendedName>
        <fullName evidence="3">F-box domain-containing protein</fullName>
    </recommendedName>
</protein>
<accession>A0A397TF58</accession>
<dbReference type="InterPro" id="IPR036047">
    <property type="entry name" value="F-box-like_dom_sf"/>
</dbReference>
<keyword evidence="2" id="KW-1185">Reference proteome</keyword>
<dbReference type="EMBL" id="QKYT01000059">
    <property type="protein sequence ID" value="RIA95566.1"/>
    <property type="molecule type" value="Genomic_DNA"/>
</dbReference>
<proteinExistence type="predicted"/>
<evidence type="ECO:0008006" key="3">
    <source>
        <dbReference type="Google" id="ProtNLM"/>
    </source>
</evidence>
<gene>
    <name evidence="1" type="ORF">C1645_757243</name>
</gene>
<dbReference type="Proteomes" id="UP000265703">
    <property type="component" value="Unassembled WGS sequence"/>
</dbReference>
<dbReference type="AlphaFoldDB" id="A0A397TF58"/>
<dbReference type="STRING" id="658196.A0A397TF58"/>
<organism evidence="1 2">
    <name type="scientific">Glomus cerebriforme</name>
    <dbReference type="NCBI Taxonomy" id="658196"/>
    <lineage>
        <taxon>Eukaryota</taxon>
        <taxon>Fungi</taxon>
        <taxon>Fungi incertae sedis</taxon>
        <taxon>Mucoromycota</taxon>
        <taxon>Glomeromycotina</taxon>
        <taxon>Glomeromycetes</taxon>
        <taxon>Glomerales</taxon>
        <taxon>Glomeraceae</taxon>
        <taxon>Glomus</taxon>
    </lineage>
</organism>
<sequence length="261" mass="31314">MTEKKELVFSILLEKICSHLRLVDILHLFQTCKSVQKIICGIKNIWRDACFKLPRPEGLSEKEYLSLILKKGCQYCQENKSGVKIYWAWNIRSCKKCIETRILEKFSLCELPYEELIIDTTPLNHYYYKKFKKIIVYLKSDIDSATNEYKELLPEERDEWLIQKARACQERMRIIPQRKGEMKQYQELLDHRQKNIKARRIASLHSKCKEIATKEYSYHILIKTPSFKKSCKVKEELTDRSWKILHKKLIEEHNKIRDLRA</sequence>
<comment type="caution">
    <text evidence="1">The sequence shown here is derived from an EMBL/GenBank/DDBJ whole genome shotgun (WGS) entry which is preliminary data.</text>
</comment>
<name>A0A397TF58_9GLOM</name>
<evidence type="ECO:0000313" key="1">
    <source>
        <dbReference type="EMBL" id="RIA95566.1"/>
    </source>
</evidence>
<dbReference type="OrthoDB" id="2364017at2759"/>
<evidence type="ECO:0000313" key="2">
    <source>
        <dbReference type="Proteomes" id="UP000265703"/>
    </source>
</evidence>
<dbReference type="SUPFAM" id="SSF81383">
    <property type="entry name" value="F-box domain"/>
    <property type="match status" value="1"/>
</dbReference>
<reference evidence="1 2" key="1">
    <citation type="submission" date="2018-06" db="EMBL/GenBank/DDBJ databases">
        <title>Comparative genomics reveals the genomic features of Rhizophagus irregularis, R. cerebriforme, R. diaphanum and Gigaspora rosea, and their symbiotic lifestyle signature.</title>
        <authorList>
            <person name="Morin E."/>
            <person name="San Clemente H."/>
            <person name="Chen E.C.H."/>
            <person name="De La Providencia I."/>
            <person name="Hainaut M."/>
            <person name="Kuo A."/>
            <person name="Kohler A."/>
            <person name="Murat C."/>
            <person name="Tang N."/>
            <person name="Roy S."/>
            <person name="Loubradou J."/>
            <person name="Henrissat B."/>
            <person name="Grigoriev I.V."/>
            <person name="Corradi N."/>
            <person name="Roux C."/>
            <person name="Martin F.M."/>
        </authorList>
    </citation>
    <scope>NUCLEOTIDE SEQUENCE [LARGE SCALE GENOMIC DNA]</scope>
    <source>
        <strain evidence="1 2">DAOM 227022</strain>
    </source>
</reference>